<keyword evidence="1" id="KW-0677">Repeat</keyword>
<dbReference type="Pfam" id="PF10517">
    <property type="entry name" value="DM13"/>
    <property type="match status" value="1"/>
</dbReference>
<evidence type="ECO:0000313" key="5">
    <source>
        <dbReference type="Proteomes" id="UP000230233"/>
    </source>
</evidence>
<feature type="domain" description="DM13" evidence="3">
    <location>
        <begin position="152"/>
        <end position="270"/>
    </location>
</feature>
<dbReference type="OrthoDB" id="2448405at2759"/>
<comment type="caution">
    <text evidence="4">The sequence shown here is derived from an EMBL/GenBank/DDBJ whole genome shotgun (WGS) entry which is preliminary data.</text>
</comment>
<name>A0A2G5T246_9PELO</name>
<dbReference type="InterPro" id="IPR052126">
    <property type="entry name" value="Spindle_Org/Thrombomodulin"/>
</dbReference>
<feature type="chain" id="PRO_5013781281" description="DM13 domain-containing protein" evidence="2">
    <location>
        <begin position="27"/>
        <end position="296"/>
    </location>
</feature>
<sequence>MNFSIRNGRLLFIACFISSLFDVLHGIEYFGVSVGEFSGTDVEGEVFLVNSTHLQILDFKTNNPSLPPVPFVFISASEEKSKPEIYKYHTSRNTEWIEKLVSLGKEQHKTHTRLIVKMTGSAAQWKQFAVVDVNGRVIGSVDLNQKPPQPFCCFESEPDMGLFGEYGIISDPIEVIDSRTLRISRFSYKASQTPDGYFFAGAGKDIDTKTGKKAVIVGKDSSVNNCPMLKDITDETMIVRLDPSQTIYDIEWISVFCYKYSHDFGHLDIGLVENEEQVPPYIPDVRTSEPSAIQKC</sequence>
<dbReference type="PANTHER" id="PTHR24036">
    <property type="entry name" value="SKELETOR-RELATED"/>
    <property type="match status" value="1"/>
</dbReference>
<evidence type="ECO:0000259" key="3">
    <source>
        <dbReference type="PROSITE" id="PS51549"/>
    </source>
</evidence>
<accession>A0A2G5T246</accession>
<dbReference type="PANTHER" id="PTHR24036:SF5">
    <property type="entry name" value="THROMBOMODULIN"/>
    <property type="match status" value="1"/>
</dbReference>
<keyword evidence="2" id="KW-0732">Signal</keyword>
<dbReference type="SMART" id="SM00686">
    <property type="entry name" value="DM13"/>
    <property type="match status" value="1"/>
</dbReference>
<dbReference type="EMBL" id="PDUG01000006">
    <property type="protein sequence ID" value="PIC21229.1"/>
    <property type="molecule type" value="Genomic_DNA"/>
</dbReference>
<gene>
    <name evidence="4" type="primary">Cni-H06A10.1</name>
    <name evidence="4" type="synonym">Cnig_chr_X.g26143</name>
    <name evidence="4" type="ORF">B9Z55_026143</name>
</gene>
<keyword evidence="5" id="KW-1185">Reference proteome</keyword>
<dbReference type="PROSITE" id="PS51549">
    <property type="entry name" value="DM13"/>
    <property type="match status" value="1"/>
</dbReference>
<evidence type="ECO:0000256" key="2">
    <source>
        <dbReference type="SAM" id="SignalP"/>
    </source>
</evidence>
<dbReference type="AlphaFoldDB" id="A0A2G5T246"/>
<dbReference type="InterPro" id="IPR019545">
    <property type="entry name" value="DM13_domain"/>
</dbReference>
<evidence type="ECO:0000256" key="1">
    <source>
        <dbReference type="ARBA" id="ARBA00022737"/>
    </source>
</evidence>
<organism evidence="4 5">
    <name type="scientific">Caenorhabditis nigoni</name>
    <dbReference type="NCBI Taxonomy" id="1611254"/>
    <lineage>
        <taxon>Eukaryota</taxon>
        <taxon>Metazoa</taxon>
        <taxon>Ecdysozoa</taxon>
        <taxon>Nematoda</taxon>
        <taxon>Chromadorea</taxon>
        <taxon>Rhabditida</taxon>
        <taxon>Rhabditina</taxon>
        <taxon>Rhabditomorpha</taxon>
        <taxon>Rhabditoidea</taxon>
        <taxon>Rhabditidae</taxon>
        <taxon>Peloderinae</taxon>
        <taxon>Caenorhabditis</taxon>
    </lineage>
</organism>
<proteinExistence type="predicted"/>
<reference evidence="5" key="1">
    <citation type="submission" date="2017-10" db="EMBL/GenBank/DDBJ databases">
        <title>Rapid genome shrinkage in a self-fertile nematode reveals novel sperm competition proteins.</title>
        <authorList>
            <person name="Yin D."/>
            <person name="Schwarz E.M."/>
            <person name="Thomas C.G."/>
            <person name="Felde R.L."/>
            <person name="Korf I.F."/>
            <person name="Cutter A.D."/>
            <person name="Schartner C.M."/>
            <person name="Ralston E.J."/>
            <person name="Meyer B.J."/>
            <person name="Haag E.S."/>
        </authorList>
    </citation>
    <scope>NUCLEOTIDE SEQUENCE [LARGE SCALE GENOMIC DNA]</scope>
    <source>
        <strain evidence="5">JU1422</strain>
    </source>
</reference>
<feature type="signal peptide" evidence="2">
    <location>
        <begin position="1"/>
        <end position="26"/>
    </location>
</feature>
<evidence type="ECO:0000313" key="4">
    <source>
        <dbReference type="EMBL" id="PIC21229.1"/>
    </source>
</evidence>
<protein>
    <recommendedName>
        <fullName evidence="3">DM13 domain-containing protein</fullName>
    </recommendedName>
</protein>
<dbReference type="Proteomes" id="UP000230233">
    <property type="component" value="Chromosome X"/>
</dbReference>